<dbReference type="InterPro" id="IPR036034">
    <property type="entry name" value="PDZ_sf"/>
</dbReference>
<dbReference type="InterPro" id="IPR001705">
    <property type="entry name" value="Ribosomal_bL33"/>
</dbReference>
<dbReference type="PANTHER" id="PTHR15238">
    <property type="entry name" value="54S RIBOSOMAL PROTEIN L39, MITOCHONDRIAL"/>
    <property type="match status" value="1"/>
</dbReference>
<reference evidence="7" key="1">
    <citation type="submission" date="2021-12" db="EMBL/GenBank/DDBJ databases">
        <title>Prjna785345.</title>
        <authorList>
            <person name="Rujirawat T."/>
            <person name="Krajaejun T."/>
        </authorList>
    </citation>
    <scope>NUCLEOTIDE SEQUENCE</scope>
    <source>
        <strain evidence="7">Pi057C3</strain>
    </source>
</reference>
<feature type="compositionally biased region" description="Polar residues" evidence="5">
    <location>
        <begin position="594"/>
        <end position="627"/>
    </location>
</feature>
<dbReference type="InterPro" id="IPR018264">
    <property type="entry name" value="Ribosomal_bL33_CS"/>
</dbReference>
<feature type="region of interest" description="Disordered" evidence="5">
    <location>
        <begin position="406"/>
        <end position="438"/>
    </location>
</feature>
<dbReference type="InterPro" id="IPR038584">
    <property type="entry name" value="Ribosomal_bL33_sf"/>
</dbReference>
<feature type="region of interest" description="Disordered" evidence="5">
    <location>
        <begin position="582"/>
        <end position="627"/>
    </location>
</feature>
<dbReference type="GO" id="GO:0006412">
    <property type="term" value="P:translation"/>
    <property type="evidence" value="ECO:0007669"/>
    <property type="project" value="InterPro"/>
</dbReference>
<dbReference type="SUPFAM" id="SSF57829">
    <property type="entry name" value="Zn-binding ribosomal proteins"/>
    <property type="match status" value="1"/>
</dbReference>
<comment type="similarity">
    <text evidence="1">Belongs to the bacterial ribosomal protein bL33 family.</text>
</comment>
<evidence type="ECO:0000259" key="6">
    <source>
        <dbReference type="SMART" id="SM00228"/>
    </source>
</evidence>
<keyword evidence="8" id="KW-1185">Reference proteome</keyword>
<evidence type="ECO:0000313" key="8">
    <source>
        <dbReference type="Proteomes" id="UP001209570"/>
    </source>
</evidence>
<feature type="compositionally biased region" description="Low complexity" evidence="5">
    <location>
        <begin position="582"/>
        <end position="593"/>
    </location>
</feature>
<keyword evidence="3" id="KW-0687">Ribonucleoprotein</keyword>
<gene>
    <name evidence="7" type="ORF">P43SY_004592</name>
</gene>
<feature type="region of interest" description="Disordered" evidence="5">
    <location>
        <begin position="311"/>
        <end position="389"/>
    </location>
</feature>
<accession>A0AAD5LLQ9</accession>
<comment type="caution">
    <text evidence="7">The sequence shown here is derived from an EMBL/GenBank/DDBJ whole genome shotgun (WGS) entry which is preliminary data.</text>
</comment>
<evidence type="ECO:0000256" key="2">
    <source>
        <dbReference type="ARBA" id="ARBA00022980"/>
    </source>
</evidence>
<feature type="compositionally biased region" description="Basic and acidic residues" evidence="5">
    <location>
        <begin position="406"/>
        <end position="429"/>
    </location>
</feature>
<dbReference type="HAMAP" id="MF_00294">
    <property type="entry name" value="Ribosomal_bL33"/>
    <property type="match status" value="1"/>
</dbReference>
<evidence type="ECO:0000256" key="3">
    <source>
        <dbReference type="ARBA" id="ARBA00023274"/>
    </source>
</evidence>
<evidence type="ECO:0000256" key="4">
    <source>
        <dbReference type="ARBA" id="ARBA00035276"/>
    </source>
</evidence>
<proteinExistence type="inferred from homology"/>
<sequence length="768" mass="84418">MMQADSFMEDTGRLSAVAASVDVLLDERKMYTVTWRDASTFGFTVTPVNSDHGTVLQLARRTAKRSQLEAVGLQDVVPGDMLIAIGDERVYHLGAENATKYLRSVPKPVQLLMQLSPYGGAAKNLPDLAVNEYNYRWEDGPLGLVLTYDPQSKLPMVKRLSDKANDVVRRDVQVGDQLIYANDVPSSEYSMDELMSILREMPKPIVMRFRKPLQNDDLVELPELAEDEYEFLWEYGPLGLVIGQSRNGLPFVRAFTGKGTSPQLGLVQENDEIVMVNERSAIRDGFTETMNNLMHVPKPAVLRFRRAPVRRSTGATSAYQQHRRTMSRDDVKPPLPDEEERATPRNPSIDTANFAASPLLPAQAEEVKSPVPSPSSRSDQRVFTAEERRSTVPTIPVVAAVKMLSEERNPSDRKLSIHDLEQTTRDEPKPLGTTRDSAATPVVTVETAERATQAAQVKVKASTLQYEDTADLVAEPLPKASDEKPHQGAPEIVALPPPAHATPTPAAGNVQEVQRAVAKAPQYEDTAELFAEPAPKPKAATPVMVYEDTAELIAAPRPSVPKAPAAMMYEDTAELVADAPAAPKPQQAQLPRPSSQASLARNSSVTNGSLRGSEVATTPRLTPSQSSVSSTMDAYTIDEHAFYQVKWTDGPFGSTVREADSTTGPVMLITKRTGKQTCAGLRRVAVGDILVRIGDRNVSDLGFEKATRYLRKGKARNVVIKMLSSAGTGFFYTTTKNPRNVQRKLTLRKYDPVVRQHVIFNETKIKKG</sequence>
<dbReference type="GO" id="GO:0003735">
    <property type="term" value="F:structural constituent of ribosome"/>
    <property type="evidence" value="ECO:0007669"/>
    <property type="project" value="InterPro"/>
</dbReference>
<dbReference type="Gene3D" id="2.20.28.120">
    <property type="entry name" value="Ribosomal protein L33"/>
    <property type="match status" value="1"/>
</dbReference>
<feature type="domain" description="PDZ" evidence="6">
    <location>
        <begin position="236"/>
        <end position="308"/>
    </location>
</feature>
<dbReference type="NCBIfam" id="NF001860">
    <property type="entry name" value="PRK00595.1"/>
    <property type="match status" value="1"/>
</dbReference>
<dbReference type="Pfam" id="PF00471">
    <property type="entry name" value="Ribosomal_L33"/>
    <property type="match status" value="1"/>
</dbReference>
<dbReference type="FunFam" id="2.20.28.120:FF:000007">
    <property type="entry name" value="50S ribosomal protein L33"/>
    <property type="match status" value="1"/>
</dbReference>
<name>A0AAD5LLQ9_PYTIN</name>
<evidence type="ECO:0000256" key="5">
    <source>
        <dbReference type="SAM" id="MobiDB-lite"/>
    </source>
</evidence>
<dbReference type="InterPro" id="IPR001478">
    <property type="entry name" value="PDZ"/>
</dbReference>
<feature type="compositionally biased region" description="Basic and acidic residues" evidence="5">
    <location>
        <begin position="378"/>
        <end position="389"/>
    </location>
</feature>
<dbReference type="AlphaFoldDB" id="A0AAD5LLQ9"/>
<dbReference type="GO" id="GO:0005737">
    <property type="term" value="C:cytoplasm"/>
    <property type="evidence" value="ECO:0007669"/>
    <property type="project" value="UniProtKB-ARBA"/>
</dbReference>
<dbReference type="EMBL" id="JAKCXM010000104">
    <property type="protein sequence ID" value="KAJ0402359.1"/>
    <property type="molecule type" value="Genomic_DNA"/>
</dbReference>
<protein>
    <recommendedName>
        <fullName evidence="4">Large ribosomal subunit protein bL33c</fullName>
    </recommendedName>
</protein>
<feature type="domain" description="PDZ" evidence="6">
    <location>
        <begin position="140"/>
        <end position="213"/>
    </location>
</feature>
<dbReference type="PROSITE" id="PS00582">
    <property type="entry name" value="RIBOSOMAL_L33"/>
    <property type="match status" value="1"/>
</dbReference>
<dbReference type="PANTHER" id="PTHR15238:SF1">
    <property type="entry name" value="LARGE RIBOSOMAL SUBUNIT PROTEIN BL33M"/>
    <property type="match status" value="1"/>
</dbReference>
<dbReference type="NCBIfam" id="TIGR01023">
    <property type="entry name" value="rpmG_bact"/>
    <property type="match status" value="1"/>
</dbReference>
<feature type="domain" description="PDZ" evidence="6">
    <location>
        <begin position="650"/>
        <end position="726"/>
    </location>
</feature>
<dbReference type="GO" id="GO:0015934">
    <property type="term" value="C:large ribosomal subunit"/>
    <property type="evidence" value="ECO:0007669"/>
    <property type="project" value="TreeGrafter"/>
</dbReference>
<dbReference type="SMART" id="SM00228">
    <property type="entry name" value="PDZ"/>
    <property type="match status" value="4"/>
</dbReference>
<dbReference type="SUPFAM" id="SSF50156">
    <property type="entry name" value="PDZ domain-like"/>
    <property type="match status" value="1"/>
</dbReference>
<dbReference type="Proteomes" id="UP001209570">
    <property type="component" value="Unassembled WGS sequence"/>
</dbReference>
<dbReference type="InterPro" id="IPR011332">
    <property type="entry name" value="Ribosomal_zn-bd"/>
</dbReference>
<evidence type="ECO:0000256" key="1">
    <source>
        <dbReference type="ARBA" id="ARBA00007596"/>
    </source>
</evidence>
<organism evidence="7 8">
    <name type="scientific">Pythium insidiosum</name>
    <name type="common">Pythiosis disease agent</name>
    <dbReference type="NCBI Taxonomy" id="114742"/>
    <lineage>
        <taxon>Eukaryota</taxon>
        <taxon>Sar</taxon>
        <taxon>Stramenopiles</taxon>
        <taxon>Oomycota</taxon>
        <taxon>Peronosporomycetes</taxon>
        <taxon>Pythiales</taxon>
        <taxon>Pythiaceae</taxon>
        <taxon>Pythium</taxon>
    </lineage>
</organism>
<evidence type="ECO:0000313" key="7">
    <source>
        <dbReference type="EMBL" id="KAJ0402359.1"/>
    </source>
</evidence>
<feature type="domain" description="PDZ" evidence="6">
    <location>
        <begin position="39"/>
        <end position="117"/>
    </location>
</feature>
<keyword evidence="2" id="KW-0689">Ribosomal protein</keyword>